<protein>
    <submittedName>
        <fullName evidence="1">Uncharacterized protein</fullName>
    </submittedName>
</protein>
<organism evidence="1 2">
    <name type="scientific">Smallanthus sonchifolius</name>
    <dbReference type="NCBI Taxonomy" id="185202"/>
    <lineage>
        <taxon>Eukaryota</taxon>
        <taxon>Viridiplantae</taxon>
        <taxon>Streptophyta</taxon>
        <taxon>Embryophyta</taxon>
        <taxon>Tracheophyta</taxon>
        <taxon>Spermatophyta</taxon>
        <taxon>Magnoliopsida</taxon>
        <taxon>eudicotyledons</taxon>
        <taxon>Gunneridae</taxon>
        <taxon>Pentapetalae</taxon>
        <taxon>asterids</taxon>
        <taxon>campanulids</taxon>
        <taxon>Asterales</taxon>
        <taxon>Asteraceae</taxon>
        <taxon>Asteroideae</taxon>
        <taxon>Heliantheae alliance</taxon>
        <taxon>Millerieae</taxon>
        <taxon>Smallanthus</taxon>
    </lineage>
</organism>
<dbReference type="EMBL" id="CM042033">
    <property type="protein sequence ID" value="KAI3773537.1"/>
    <property type="molecule type" value="Genomic_DNA"/>
</dbReference>
<gene>
    <name evidence="1" type="ORF">L1987_48067</name>
</gene>
<reference evidence="1 2" key="2">
    <citation type="journal article" date="2022" name="Mol. Ecol. Resour.">
        <title>The genomes of chicory, endive, great burdock and yacon provide insights into Asteraceae paleo-polyploidization history and plant inulin production.</title>
        <authorList>
            <person name="Fan W."/>
            <person name="Wang S."/>
            <person name="Wang H."/>
            <person name="Wang A."/>
            <person name="Jiang F."/>
            <person name="Liu H."/>
            <person name="Zhao H."/>
            <person name="Xu D."/>
            <person name="Zhang Y."/>
        </authorList>
    </citation>
    <scope>NUCLEOTIDE SEQUENCE [LARGE SCALE GENOMIC DNA]</scope>
    <source>
        <strain evidence="2">cv. Yunnan</strain>
        <tissue evidence="1">Leaves</tissue>
    </source>
</reference>
<proteinExistence type="predicted"/>
<accession>A0ACB9FQS2</accession>
<reference evidence="2" key="1">
    <citation type="journal article" date="2022" name="Mol. Ecol. Resour.">
        <title>The genomes of chicory, endive, great burdock and yacon provide insights into Asteraceae palaeo-polyploidization history and plant inulin production.</title>
        <authorList>
            <person name="Fan W."/>
            <person name="Wang S."/>
            <person name="Wang H."/>
            <person name="Wang A."/>
            <person name="Jiang F."/>
            <person name="Liu H."/>
            <person name="Zhao H."/>
            <person name="Xu D."/>
            <person name="Zhang Y."/>
        </authorList>
    </citation>
    <scope>NUCLEOTIDE SEQUENCE [LARGE SCALE GENOMIC DNA]</scope>
    <source>
        <strain evidence="2">cv. Yunnan</strain>
    </source>
</reference>
<evidence type="ECO:0000313" key="2">
    <source>
        <dbReference type="Proteomes" id="UP001056120"/>
    </source>
</evidence>
<dbReference type="Proteomes" id="UP001056120">
    <property type="component" value="Linkage Group LG16"/>
</dbReference>
<sequence length="551" mass="63297">MRSLTILHSVSSHRLCFPSISKPSSNSITAAAAAAAASVTGPSSRRHRRCYHLCLCNFFNRITKPRTENISKHSIVSLSTVISKVKFSAPGFSKSLQKFLRSDCFVPWNKLGILYKEEKANFDKEPNELKEIWRKYMEYGFTSSSLVGICLVFPRVLNGDSEVEALVSDLKRVVVDFDLINDVDGEVDTWIDLCRKIRLFYNLGCKKHDIFDLIGRSKTILVEYSEVVLSEKIEYLCRFDVTVDEVISLLVSGFKNFDFELRTQVFCVTGLIRHFGMDEQHLNVIMEKYPYVFGKNRLANLPHVMRALSLNQWFFDNLKNGGHRLLESYPIINSDQDYDKDFAESLVRIQSSRVPIHTWSKLQFLHSIEFGENGLSIKFCKHKKLVILTDSSLSTKVETCGCGTFVNTVRYTMGVRSYFAHHLVPQMGIKIEILGFLALWWHACCICLTRKRDTCQRYEATIASAYPRVWDMMDRTSILGDAIEHLKELAHNVCRRNSEYTHVFLLCTPCFPSSAMRTLTESLRYYSNRLDTMCRISVACPVVIFFHIKNT</sequence>
<comment type="caution">
    <text evidence="1">The sequence shown here is derived from an EMBL/GenBank/DDBJ whole genome shotgun (WGS) entry which is preliminary data.</text>
</comment>
<name>A0ACB9FQS2_9ASTR</name>
<keyword evidence="2" id="KW-1185">Reference proteome</keyword>
<evidence type="ECO:0000313" key="1">
    <source>
        <dbReference type="EMBL" id="KAI3773537.1"/>
    </source>
</evidence>